<dbReference type="AlphaFoldDB" id="A0A101V373"/>
<gene>
    <name evidence="1" type="ORF">AQJ91_07830</name>
</gene>
<proteinExistence type="predicted"/>
<name>A0A101V373_9ACTN</name>
<comment type="caution">
    <text evidence="1">The sequence shown here is derived from an EMBL/GenBank/DDBJ whole genome shotgun (WGS) entry which is preliminary data.</text>
</comment>
<sequence length="83" mass="9036">MTTEHRTAADAIREAEEVRDTLASALERAGLRLPSLRLDPNTYADAKPRPLIELGRCSPPLARELAAVIEKATEKGTERGAAR</sequence>
<accession>A0A101V373</accession>
<keyword evidence="2" id="KW-1185">Reference proteome</keyword>
<evidence type="ECO:0000313" key="2">
    <source>
        <dbReference type="Proteomes" id="UP000053260"/>
    </source>
</evidence>
<dbReference type="OrthoDB" id="4331723at2"/>
<reference evidence="1 2" key="1">
    <citation type="submission" date="2015-10" db="EMBL/GenBank/DDBJ databases">
        <title>Draft genome sequence of Streptomyces sp. RV15, isolated from a marine sponge.</title>
        <authorList>
            <person name="Ruckert C."/>
            <person name="Abdelmohsen U.R."/>
            <person name="Winkler A."/>
            <person name="Hentschel U."/>
            <person name="Kalinowski J."/>
            <person name="Kampfer P."/>
            <person name="Glaeser S."/>
        </authorList>
    </citation>
    <scope>NUCLEOTIDE SEQUENCE [LARGE SCALE GENOMIC DNA]</scope>
    <source>
        <strain evidence="1 2">RV15</strain>
    </source>
</reference>
<dbReference type="EMBL" id="LMXB01000022">
    <property type="protein sequence ID" value="KUO21678.1"/>
    <property type="molecule type" value="Genomic_DNA"/>
</dbReference>
<dbReference type="Proteomes" id="UP000053260">
    <property type="component" value="Unassembled WGS sequence"/>
</dbReference>
<dbReference type="RefSeq" id="WP_067017797.1">
    <property type="nucleotide sequence ID" value="NZ_KQ949077.1"/>
</dbReference>
<evidence type="ECO:0000313" key="1">
    <source>
        <dbReference type="EMBL" id="KUO21678.1"/>
    </source>
</evidence>
<protein>
    <submittedName>
        <fullName evidence="1">Uncharacterized protein</fullName>
    </submittedName>
</protein>
<organism evidence="1 2">
    <name type="scientific">Streptomyces dysideae</name>
    <dbReference type="NCBI Taxonomy" id="909626"/>
    <lineage>
        <taxon>Bacteria</taxon>
        <taxon>Bacillati</taxon>
        <taxon>Actinomycetota</taxon>
        <taxon>Actinomycetes</taxon>
        <taxon>Kitasatosporales</taxon>
        <taxon>Streptomycetaceae</taxon>
        <taxon>Streptomyces</taxon>
    </lineage>
</organism>
<dbReference type="STRING" id="909626.AQJ91_07830"/>